<dbReference type="Pfam" id="PF02626">
    <property type="entry name" value="CT_A_B"/>
    <property type="match status" value="1"/>
</dbReference>
<keyword evidence="1" id="KW-0547">Nucleotide-binding</keyword>
<name>A0A1E7Q9R3_9GAMM</name>
<dbReference type="PANTHER" id="PTHR43309:SF4">
    <property type="entry name" value="CARBOXYLTRANSFERASE DOMAIN-CONTAINING PROTEIN"/>
    <property type="match status" value="1"/>
</dbReference>
<evidence type="ECO:0000256" key="2">
    <source>
        <dbReference type="ARBA" id="ARBA00022801"/>
    </source>
</evidence>
<sequence>MSNFTVLSAGILSLLQDRGRFGQSELGLTNGGPVDAYSADIANALLDNDSNATLIECSVGGLQLQANCASYIAITGAELSVSINGQDAPMWTTLAISAGDIIELGMVTAGLRAYVAVAQGFNVQPQFTSTATVLREKVGGLNGDKLQAGDTLAVTSVSSCMKRSLATEHRRKFNNTLTLRLIEGYQAKQFIATERQRFYLHPYTVTPQSDRMGYKLKGSAIQCQQQSLLSEGICYGAVQIPPDGQPIVLLNDRQTLGGYPKIGSVLSLDCALLAQASPGTQVYFTPISIEQAHNALCLADVYFKSITQQWTLS</sequence>
<dbReference type="InterPro" id="IPR003778">
    <property type="entry name" value="CT_A_B"/>
</dbReference>
<accession>A0A1E7Q9R3</accession>
<dbReference type="STRING" id="1628148.BI198_03115"/>
<gene>
    <name evidence="5" type="ORF">BI198_03115</name>
</gene>
<dbReference type="EMBL" id="MKEK01000001">
    <property type="protein sequence ID" value="OEY70919.1"/>
    <property type="molecule type" value="Genomic_DNA"/>
</dbReference>
<dbReference type="OrthoDB" id="9768696at2"/>
<dbReference type="GO" id="GO:0005524">
    <property type="term" value="F:ATP binding"/>
    <property type="evidence" value="ECO:0007669"/>
    <property type="project" value="UniProtKB-KW"/>
</dbReference>
<evidence type="ECO:0000313" key="6">
    <source>
        <dbReference type="Proteomes" id="UP000242258"/>
    </source>
</evidence>
<protein>
    <submittedName>
        <fullName evidence="5">Allophanate hydrolase</fullName>
    </submittedName>
</protein>
<comment type="caution">
    <text evidence="5">The sequence shown here is derived from an EMBL/GenBank/DDBJ whole genome shotgun (WGS) entry which is preliminary data.</text>
</comment>
<dbReference type="Proteomes" id="UP000242258">
    <property type="component" value="Unassembled WGS sequence"/>
</dbReference>
<keyword evidence="2 5" id="KW-0378">Hydrolase</keyword>
<evidence type="ECO:0000256" key="1">
    <source>
        <dbReference type="ARBA" id="ARBA00022741"/>
    </source>
</evidence>
<dbReference type="NCBIfam" id="TIGR00724">
    <property type="entry name" value="urea_amlyse_rel"/>
    <property type="match status" value="1"/>
</dbReference>
<dbReference type="AlphaFoldDB" id="A0A1E7Q9R3"/>
<dbReference type="PANTHER" id="PTHR43309">
    <property type="entry name" value="5-OXOPROLINASE SUBUNIT C"/>
    <property type="match status" value="1"/>
</dbReference>
<keyword evidence="6" id="KW-1185">Reference proteome</keyword>
<evidence type="ECO:0000259" key="4">
    <source>
        <dbReference type="SMART" id="SM00797"/>
    </source>
</evidence>
<evidence type="ECO:0000256" key="3">
    <source>
        <dbReference type="ARBA" id="ARBA00022840"/>
    </source>
</evidence>
<proteinExistence type="predicted"/>
<keyword evidence="3" id="KW-0067">ATP-binding</keyword>
<dbReference type="SUPFAM" id="SSF50891">
    <property type="entry name" value="Cyclophilin-like"/>
    <property type="match status" value="1"/>
</dbReference>
<reference evidence="6" key="1">
    <citation type="submission" date="2016-09" db="EMBL/GenBank/DDBJ databases">
        <authorList>
            <person name="Wan X."/>
            <person name="Hou S."/>
        </authorList>
    </citation>
    <scope>NUCLEOTIDE SEQUENCE [LARGE SCALE GENOMIC DNA]</scope>
    <source>
        <strain evidence="6">KH87</strain>
    </source>
</reference>
<organism evidence="5 6">
    <name type="scientific">Rheinheimera salexigens</name>
    <dbReference type="NCBI Taxonomy" id="1628148"/>
    <lineage>
        <taxon>Bacteria</taxon>
        <taxon>Pseudomonadati</taxon>
        <taxon>Pseudomonadota</taxon>
        <taxon>Gammaproteobacteria</taxon>
        <taxon>Chromatiales</taxon>
        <taxon>Chromatiaceae</taxon>
        <taxon>Rheinheimera</taxon>
    </lineage>
</organism>
<feature type="domain" description="Carboxyltransferase" evidence="4">
    <location>
        <begin position="25"/>
        <end position="302"/>
    </location>
</feature>
<dbReference type="Gene3D" id="2.40.100.10">
    <property type="entry name" value="Cyclophilin-like"/>
    <property type="match status" value="1"/>
</dbReference>
<dbReference type="InterPro" id="IPR029000">
    <property type="entry name" value="Cyclophilin-like_dom_sf"/>
</dbReference>
<dbReference type="GO" id="GO:0016787">
    <property type="term" value="F:hydrolase activity"/>
    <property type="evidence" value="ECO:0007669"/>
    <property type="project" value="UniProtKB-KW"/>
</dbReference>
<dbReference type="SMART" id="SM00797">
    <property type="entry name" value="AHS2"/>
    <property type="match status" value="1"/>
</dbReference>
<dbReference type="InterPro" id="IPR052708">
    <property type="entry name" value="PxpC"/>
</dbReference>
<evidence type="ECO:0000313" key="5">
    <source>
        <dbReference type="EMBL" id="OEY70919.1"/>
    </source>
</evidence>